<feature type="compositionally biased region" description="Low complexity" evidence="1">
    <location>
        <begin position="44"/>
        <end position="58"/>
    </location>
</feature>
<sequence length="83" mass="9543">MKKSMHHITRPSIHGGHRKFSRFKMNVYLQQMQQATVHREQPATTTTAFTTQRTTTSTHDFPGDFVSRTHQGNAQFSNSGMYT</sequence>
<organism evidence="2">
    <name type="scientific">Rhizophora mucronata</name>
    <name type="common">Asiatic mangrove</name>
    <dbReference type="NCBI Taxonomy" id="61149"/>
    <lineage>
        <taxon>Eukaryota</taxon>
        <taxon>Viridiplantae</taxon>
        <taxon>Streptophyta</taxon>
        <taxon>Embryophyta</taxon>
        <taxon>Tracheophyta</taxon>
        <taxon>Spermatophyta</taxon>
        <taxon>Magnoliopsida</taxon>
        <taxon>eudicotyledons</taxon>
        <taxon>Gunneridae</taxon>
        <taxon>Pentapetalae</taxon>
        <taxon>rosids</taxon>
        <taxon>fabids</taxon>
        <taxon>Malpighiales</taxon>
        <taxon>Rhizophoraceae</taxon>
        <taxon>Rhizophora</taxon>
    </lineage>
</organism>
<feature type="compositionally biased region" description="Polar residues" evidence="1">
    <location>
        <begin position="68"/>
        <end position="83"/>
    </location>
</feature>
<protein>
    <submittedName>
        <fullName evidence="2">Uncharacterized protein MANES_12G120400</fullName>
    </submittedName>
</protein>
<evidence type="ECO:0000313" key="2">
    <source>
        <dbReference type="EMBL" id="MBX35343.1"/>
    </source>
</evidence>
<proteinExistence type="predicted"/>
<reference evidence="2" key="1">
    <citation type="submission" date="2018-02" db="EMBL/GenBank/DDBJ databases">
        <title>Rhizophora mucronata_Transcriptome.</title>
        <authorList>
            <person name="Meera S.P."/>
            <person name="Sreeshan A."/>
            <person name="Augustine A."/>
        </authorList>
    </citation>
    <scope>NUCLEOTIDE SEQUENCE</scope>
    <source>
        <tissue evidence="2">Leaf</tissue>
    </source>
</reference>
<feature type="region of interest" description="Disordered" evidence="1">
    <location>
        <begin position="36"/>
        <end position="83"/>
    </location>
</feature>
<dbReference type="AlphaFoldDB" id="A0A2P2MYQ8"/>
<accession>A0A2P2MYQ8</accession>
<dbReference type="EMBL" id="GGEC01054859">
    <property type="protein sequence ID" value="MBX35343.1"/>
    <property type="molecule type" value="Transcribed_RNA"/>
</dbReference>
<name>A0A2P2MYQ8_RHIMU</name>
<evidence type="ECO:0000256" key="1">
    <source>
        <dbReference type="SAM" id="MobiDB-lite"/>
    </source>
</evidence>